<protein>
    <recommendedName>
        <fullName evidence="3">Mmc1 C-terminal domain-containing protein</fullName>
    </recommendedName>
</protein>
<evidence type="ECO:0000256" key="2">
    <source>
        <dbReference type="SAM" id="Phobius"/>
    </source>
</evidence>
<dbReference type="Proteomes" id="UP000008066">
    <property type="component" value="Unassembled WGS sequence"/>
</dbReference>
<evidence type="ECO:0000313" key="5">
    <source>
        <dbReference type="Proteomes" id="UP000008066"/>
    </source>
</evidence>
<accession>G0SG69</accession>
<dbReference type="InterPro" id="IPR056196">
    <property type="entry name" value="Mmc1_C"/>
</dbReference>
<dbReference type="Pfam" id="PF23868">
    <property type="entry name" value="Mmc1_C"/>
    <property type="match status" value="1"/>
</dbReference>
<name>G0SG69_CHATD</name>
<evidence type="ECO:0000259" key="3">
    <source>
        <dbReference type="Pfam" id="PF23868"/>
    </source>
</evidence>
<evidence type="ECO:0000313" key="4">
    <source>
        <dbReference type="EMBL" id="EGS17208.1"/>
    </source>
</evidence>
<dbReference type="STRING" id="759272.G0SG69"/>
<gene>
    <name evidence="4" type="ORF">CTHT_0065250</name>
</gene>
<evidence type="ECO:0000256" key="1">
    <source>
        <dbReference type="SAM" id="MobiDB-lite"/>
    </source>
</evidence>
<organism evidence="5">
    <name type="scientific">Chaetomium thermophilum (strain DSM 1495 / CBS 144.50 / IMI 039719)</name>
    <name type="common">Thermochaetoides thermophila</name>
    <dbReference type="NCBI Taxonomy" id="759272"/>
    <lineage>
        <taxon>Eukaryota</taxon>
        <taxon>Fungi</taxon>
        <taxon>Dikarya</taxon>
        <taxon>Ascomycota</taxon>
        <taxon>Pezizomycotina</taxon>
        <taxon>Sordariomycetes</taxon>
        <taxon>Sordariomycetidae</taxon>
        <taxon>Sordariales</taxon>
        <taxon>Chaetomiaceae</taxon>
        <taxon>Thermochaetoides</taxon>
    </lineage>
</organism>
<dbReference type="PANTHER" id="PTHR38644:SF1">
    <property type="entry name" value="EXPRESSED PROTEIN"/>
    <property type="match status" value="1"/>
</dbReference>
<keyword evidence="2" id="KW-1133">Transmembrane helix</keyword>
<feature type="region of interest" description="Disordered" evidence="1">
    <location>
        <begin position="51"/>
        <end position="93"/>
    </location>
</feature>
<feature type="domain" description="Mmc1 C-terminal" evidence="3">
    <location>
        <begin position="435"/>
        <end position="624"/>
    </location>
</feature>
<dbReference type="KEGG" id="cthr:CTHT_0065250"/>
<reference evidence="4 5" key="1">
    <citation type="journal article" date="2011" name="Cell">
        <title>Insight into structure and assembly of the nuclear pore complex by utilizing the genome of a eukaryotic thermophile.</title>
        <authorList>
            <person name="Amlacher S."/>
            <person name="Sarges P."/>
            <person name="Flemming D."/>
            <person name="van Noort V."/>
            <person name="Kunze R."/>
            <person name="Devos D.P."/>
            <person name="Arumugam M."/>
            <person name="Bork P."/>
            <person name="Hurt E."/>
        </authorList>
    </citation>
    <scope>NUCLEOTIDE SEQUENCE [LARGE SCALE GENOMIC DNA]</scope>
    <source>
        <strain evidence="5">DSM 1495 / CBS 144.50 / IMI 039719</strain>
    </source>
</reference>
<dbReference type="EMBL" id="GL988047">
    <property type="protein sequence ID" value="EGS17208.1"/>
    <property type="molecule type" value="Genomic_DNA"/>
</dbReference>
<dbReference type="PANTHER" id="PTHR38644">
    <property type="entry name" value="EXPRESSED PROTEIN"/>
    <property type="match status" value="1"/>
</dbReference>
<feature type="transmembrane region" description="Helical" evidence="2">
    <location>
        <begin position="585"/>
        <end position="604"/>
    </location>
</feature>
<dbReference type="OrthoDB" id="5319015at2759"/>
<keyword evidence="5" id="KW-1185">Reference proteome</keyword>
<dbReference type="HOGENOM" id="CLU_023613_1_0_1"/>
<dbReference type="Pfam" id="PF23867">
    <property type="entry name" value="Mmc1_N"/>
    <property type="match status" value="1"/>
</dbReference>
<dbReference type="AlphaFoldDB" id="G0SG69"/>
<proteinExistence type="predicted"/>
<feature type="compositionally biased region" description="Low complexity" evidence="1">
    <location>
        <begin position="67"/>
        <end position="86"/>
    </location>
</feature>
<dbReference type="RefSeq" id="XP_006696826.1">
    <property type="nucleotide sequence ID" value="XM_006696763.1"/>
</dbReference>
<keyword evidence="2" id="KW-0812">Transmembrane</keyword>
<dbReference type="GeneID" id="18260563"/>
<dbReference type="eggNOG" id="ENOG502RY8K">
    <property type="taxonomic scope" value="Eukaryota"/>
</dbReference>
<sequence>MPPAVRLGSAFPSFSCVKLTSSTSRLRLAQSSSRQSICLFCSLSTLYNNRQPGSRRPCVSQSIHPGPRSLPLSSSRYPSSTRSTTSGTNFDPRADLKTALIPLDRYARHPRRELLDLAHKNLSEPLGQEHIRVAIIALTDQSTGHNPSETAKRLVKALFADPLSPEAEWERELDGWGVQEGRPVLLNVEGQPRQEEEKPRDIEVTMGRWLTQVPKIKVESPVWKEVVGQGGLEVLIMAGSKESFGGDGAYFEISANEVEKLLIPNVDMSAIDAYWGSHRIAVHLAVIVGEGKTGRDFAWRLLPRFDGEKYEREHGVVAAVNFQKPAAKDPDRPDSILHINVDAATEGLSLFRSDIANAKRYHTLWSQSGVSRLSDWLKSLITSPKSAAGKTVRPAVYNLISSLLHNARINLNHDKDWINESVWIGEQMLDALRAPFQSWAREAHQELQDQLDNAFSSKQWRQLRWWNLFWHADDVGMVTSDLVSKHFLPRAEKELIYLAGRFQEIKNGHTNKLVQYDLPAGMTDPSGTKSKWPLQIPYTRSYILTQSVPALQALAQSLVIQSASLIGATSALAGLSYLWAGGSLGLYECGAIAALGAIVALRRLQQKWDAARKYWEEEVREEGRKALRAVEKTLVDAFKKAKDEDTEEKRQVRELEGIEKIIERAERELKRLR</sequence>
<keyword evidence="2" id="KW-0472">Membrane</keyword>